<evidence type="ECO:0000313" key="2">
    <source>
        <dbReference type="EMBL" id="QIN54544.1"/>
    </source>
</evidence>
<dbReference type="InterPro" id="IPR036047">
    <property type="entry name" value="F-box-like_dom_sf"/>
</dbReference>
<dbReference type="Pfam" id="PF12937">
    <property type="entry name" value="F-box-like"/>
    <property type="match status" value="1"/>
</dbReference>
<name>A0A6G8MZ90_9VIRU</name>
<dbReference type="EMBL" id="MN873693">
    <property type="protein sequence ID" value="QIN54544.1"/>
    <property type="molecule type" value="Genomic_DNA"/>
</dbReference>
<proteinExistence type="predicted"/>
<keyword evidence="3" id="KW-1185">Reference proteome</keyword>
<gene>
    <name evidence="2" type="primary">ck419</name>
</gene>
<dbReference type="SMART" id="SM00256">
    <property type="entry name" value="FBOX"/>
    <property type="match status" value="1"/>
</dbReference>
<feature type="domain" description="F-box" evidence="1">
    <location>
        <begin position="1"/>
        <end position="44"/>
    </location>
</feature>
<dbReference type="PROSITE" id="PS50181">
    <property type="entry name" value="FBOX"/>
    <property type="match status" value="1"/>
</dbReference>
<sequence>MQSLPDEVTLTIVSYLSLPTLCSLSGTCKRYRLLCCDKEIWFALFARKSLPKPEAKFSFASWLQVYQRSLMGKRGAKYVLTLYAKEHRPWLRLINRVPLHTLQENMWKNILEPLQKNSTDPTRERYLDLTKRGRDFLCSIEDDDCEPLSCMVIDRKTVYDILYRLFYRGICRIDGHVYQQFQPD</sequence>
<dbReference type="Proteomes" id="UP001224087">
    <property type="component" value="Segment"/>
</dbReference>
<dbReference type="InterPro" id="IPR001810">
    <property type="entry name" value="F-box_dom"/>
</dbReference>
<accession>A0A6G8MZ90</accession>
<reference evidence="2" key="1">
    <citation type="submission" date="2019-12" db="EMBL/GenBank/DDBJ databases">
        <title>The DNA Methylation Landscape of Giant Viruses.</title>
        <authorList>
            <person name="Jeudy S."/>
            <person name="Rigou S."/>
            <person name="Alempic J.-M."/>
            <person name="Claverie J.-M."/>
            <person name="Abergel C."/>
            <person name="Legendre M."/>
        </authorList>
    </citation>
    <scope>NUCLEOTIDE SEQUENCE</scope>
    <source>
        <strain evidence="2">P4</strain>
    </source>
</reference>
<organism evidence="2 3">
    <name type="scientific">Cedratvirus kamchatka</name>
    <dbReference type="NCBI Taxonomy" id="2716914"/>
    <lineage>
        <taxon>Viruses</taxon>
        <taxon>Pithoviruses</taxon>
        <taxon>Orthocedratvirinae</taxon>
        <taxon>Alphacedratvirus</taxon>
        <taxon>Alphacedratvirus rossiense</taxon>
    </lineage>
</organism>
<evidence type="ECO:0000259" key="1">
    <source>
        <dbReference type="PROSITE" id="PS50181"/>
    </source>
</evidence>
<protein>
    <submittedName>
        <fullName evidence="2">F-box domain-containing protein</fullName>
    </submittedName>
</protein>
<dbReference type="SUPFAM" id="SSF81383">
    <property type="entry name" value="F-box domain"/>
    <property type="match status" value="1"/>
</dbReference>
<dbReference type="Gene3D" id="1.20.1280.50">
    <property type="match status" value="1"/>
</dbReference>
<evidence type="ECO:0000313" key="3">
    <source>
        <dbReference type="Proteomes" id="UP001224087"/>
    </source>
</evidence>